<keyword evidence="10" id="KW-0325">Glycoprotein</keyword>
<gene>
    <name evidence="15" type="ORF">GIB67_033793</name>
</gene>
<dbReference type="PROSITE" id="PS50026">
    <property type="entry name" value="EGF_3"/>
    <property type="match status" value="1"/>
</dbReference>
<dbReference type="PROSITE" id="PS50011">
    <property type="entry name" value="PROTEIN_KINASE_DOM"/>
    <property type="match status" value="1"/>
</dbReference>
<feature type="domain" description="EGF-like" evidence="14">
    <location>
        <begin position="69"/>
        <end position="105"/>
    </location>
</feature>
<dbReference type="InterPro" id="IPR001881">
    <property type="entry name" value="EGF-like_Ca-bd_dom"/>
</dbReference>
<evidence type="ECO:0000256" key="11">
    <source>
        <dbReference type="PROSITE-ProRule" id="PRU00076"/>
    </source>
</evidence>
<evidence type="ECO:0000256" key="6">
    <source>
        <dbReference type="ARBA" id="ARBA00022737"/>
    </source>
</evidence>
<dbReference type="EMBL" id="JACGCM010000287">
    <property type="protein sequence ID" value="KAF6174261.1"/>
    <property type="molecule type" value="Genomic_DNA"/>
</dbReference>
<evidence type="ECO:0000313" key="16">
    <source>
        <dbReference type="Proteomes" id="UP000541444"/>
    </source>
</evidence>
<dbReference type="SUPFAM" id="SSF56112">
    <property type="entry name" value="Protein kinase-like (PK-like)"/>
    <property type="match status" value="1"/>
</dbReference>
<feature type="domain" description="Protein kinase" evidence="13">
    <location>
        <begin position="1"/>
        <end position="315"/>
    </location>
</feature>
<keyword evidence="2" id="KW-0418">Kinase</keyword>
<evidence type="ECO:0000256" key="5">
    <source>
        <dbReference type="ARBA" id="ARBA00022729"/>
    </source>
</evidence>
<dbReference type="SUPFAM" id="SSF57196">
    <property type="entry name" value="EGF/Laminin"/>
    <property type="match status" value="1"/>
</dbReference>
<dbReference type="SMART" id="SM00179">
    <property type="entry name" value="EGF_CA"/>
    <property type="match status" value="1"/>
</dbReference>
<dbReference type="InterPro" id="IPR045274">
    <property type="entry name" value="WAK-like"/>
</dbReference>
<dbReference type="InterPro" id="IPR025287">
    <property type="entry name" value="WAK_GUB"/>
</dbReference>
<dbReference type="InterPro" id="IPR000152">
    <property type="entry name" value="EGF-type_Asp/Asn_hydroxyl_site"/>
</dbReference>
<dbReference type="InterPro" id="IPR000719">
    <property type="entry name" value="Prot_kinase_dom"/>
</dbReference>
<dbReference type="SMART" id="SM00181">
    <property type="entry name" value="EGF"/>
    <property type="match status" value="1"/>
</dbReference>
<keyword evidence="8" id="KW-0067">ATP-binding</keyword>
<keyword evidence="7" id="KW-0547">Nucleotide-binding</keyword>
<protein>
    <submittedName>
        <fullName evidence="15">Uncharacterized protein</fullName>
    </submittedName>
</protein>
<dbReference type="InterPro" id="IPR018097">
    <property type="entry name" value="EGF_Ca-bd_CS"/>
</dbReference>
<dbReference type="PROSITE" id="PS01187">
    <property type="entry name" value="EGF_CA"/>
    <property type="match status" value="1"/>
</dbReference>
<evidence type="ECO:0000259" key="14">
    <source>
        <dbReference type="PROSITE" id="PS50026"/>
    </source>
</evidence>
<dbReference type="AlphaFoldDB" id="A0A7J7P4B2"/>
<dbReference type="CDD" id="cd00054">
    <property type="entry name" value="EGF_CA"/>
    <property type="match status" value="1"/>
</dbReference>
<evidence type="ECO:0000313" key="15">
    <source>
        <dbReference type="EMBL" id="KAF6174261.1"/>
    </source>
</evidence>
<sequence>MFFQLLICLFSLLTFASAAPLQPKSGCQSTCGNVSIPYPFGIGVGCYQNSRLALTCDEGNPYFANGCQDIDECSAPKNPCEKTCTNTPGSYYCSCPKGYDDEGEEIEDGVACSPHAKSPVLQLALGVTSISWDDRLRIAAETAHALAYLHSAPIIHRDIKSANILLDDNFTAKVADFGISKLVQLGQIQMATLVQGTVVYLDPEYFNTSQLTEKSDVFSFGVVLVELLTGKKHVCSERPPEERGLATYFNAALKANRLFQLVEPQVIDEGKSAQIMAYSDLAKRCLHMKGEERPTMKEAAAELEGLRRFEMHPWDLQQNEENMSLLSKPQNIYSIELSSYTGDASGQFSMEVMPMNVPPR</sequence>
<evidence type="ECO:0000256" key="1">
    <source>
        <dbReference type="ARBA" id="ARBA00004479"/>
    </source>
</evidence>
<dbReference type="OrthoDB" id="4062651at2759"/>
<dbReference type="GO" id="GO:0005886">
    <property type="term" value="C:plasma membrane"/>
    <property type="evidence" value="ECO:0007669"/>
    <property type="project" value="TreeGrafter"/>
</dbReference>
<dbReference type="FunFam" id="1.10.510.10:FF:000084">
    <property type="entry name" value="Wall-associated receptor kinase 2"/>
    <property type="match status" value="1"/>
</dbReference>
<dbReference type="InterPro" id="IPR008271">
    <property type="entry name" value="Ser/Thr_kinase_AS"/>
</dbReference>
<feature type="chain" id="PRO_5029531542" evidence="12">
    <location>
        <begin position="19"/>
        <end position="360"/>
    </location>
</feature>
<evidence type="ECO:0000256" key="3">
    <source>
        <dbReference type="ARBA" id="ARBA00022536"/>
    </source>
</evidence>
<comment type="caution">
    <text evidence="15">The sequence shown here is derived from an EMBL/GenBank/DDBJ whole genome shotgun (WGS) entry which is preliminary data.</text>
</comment>
<dbReference type="PANTHER" id="PTHR27005">
    <property type="entry name" value="WALL-ASSOCIATED RECEPTOR KINASE-LIKE 21"/>
    <property type="match status" value="1"/>
</dbReference>
<evidence type="ECO:0000256" key="7">
    <source>
        <dbReference type="ARBA" id="ARBA00022741"/>
    </source>
</evidence>
<keyword evidence="16" id="KW-1185">Reference proteome</keyword>
<dbReference type="GO" id="GO:0005509">
    <property type="term" value="F:calcium ion binding"/>
    <property type="evidence" value="ECO:0007669"/>
    <property type="project" value="InterPro"/>
</dbReference>
<keyword evidence="2" id="KW-0723">Serine/threonine-protein kinase</keyword>
<dbReference type="InterPro" id="IPR011009">
    <property type="entry name" value="Kinase-like_dom_sf"/>
</dbReference>
<dbReference type="FunFam" id="2.10.25.10:FF:000038">
    <property type="entry name" value="Fibrillin 2"/>
    <property type="match status" value="1"/>
</dbReference>
<dbReference type="GO" id="GO:0007166">
    <property type="term" value="P:cell surface receptor signaling pathway"/>
    <property type="evidence" value="ECO:0007669"/>
    <property type="project" value="InterPro"/>
</dbReference>
<name>A0A7J7P4B2_9MAGN</name>
<keyword evidence="5 12" id="KW-0732">Signal</keyword>
<comment type="subcellular location">
    <subcellularLocation>
        <location evidence="1">Membrane</location>
        <topology evidence="1">Single-pass type I membrane protein</topology>
    </subcellularLocation>
</comment>
<evidence type="ECO:0000256" key="2">
    <source>
        <dbReference type="ARBA" id="ARBA00022527"/>
    </source>
</evidence>
<evidence type="ECO:0000256" key="8">
    <source>
        <dbReference type="ARBA" id="ARBA00022840"/>
    </source>
</evidence>
<dbReference type="InterPro" id="IPR000742">
    <property type="entry name" value="EGF"/>
</dbReference>
<dbReference type="InterPro" id="IPR049883">
    <property type="entry name" value="NOTCH1_EGF-like"/>
</dbReference>
<comment type="caution">
    <text evidence="11">Lacks conserved residue(s) required for the propagation of feature annotation.</text>
</comment>
<accession>A0A7J7P4B2</accession>
<evidence type="ECO:0000256" key="4">
    <source>
        <dbReference type="ARBA" id="ARBA00022679"/>
    </source>
</evidence>
<proteinExistence type="predicted"/>
<dbReference type="Pfam" id="PF00069">
    <property type="entry name" value="Pkinase"/>
    <property type="match status" value="1"/>
</dbReference>
<evidence type="ECO:0000256" key="9">
    <source>
        <dbReference type="ARBA" id="ARBA00023157"/>
    </source>
</evidence>
<evidence type="ECO:0000256" key="12">
    <source>
        <dbReference type="SAM" id="SignalP"/>
    </source>
</evidence>
<evidence type="ECO:0000259" key="13">
    <source>
        <dbReference type="PROSITE" id="PS50011"/>
    </source>
</evidence>
<dbReference type="PANTHER" id="PTHR27005:SF283">
    <property type="entry name" value="OS02G0633066 PROTEIN"/>
    <property type="match status" value="1"/>
</dbReference>
<dbReference type="Gene3D" id="2.10.25.10">
    <property type="entry name" value="Laminin"/>
    <property type="match status" value="1"/>
</dbReference>
<keyword evidence="3 11" id="KW-0245">EGF-like domain</keyword>
<reference evidence="15 16" key="1">
    <citation type="journal article" date="2020" name="IScience">
        <title>Genome Sequencing of the Endangered Kingdonia uniflora (Circaeasteraceae, Ranunculales) Reveals Potential Mechanisms of Evolutionary Specialization.</title>
        <authorList>
            <person name="Sun Y."/>
            <person name="Deng T."/>
            <person name="Zhang A."/>
            <person name="Moore M.J."/>
            <person name="Landis J.B."/>
            <person name="Lin N."/>
            <person name="Zhang H."/>
            <person name="Zhang X."/>
            <person name="Huang J."/>
            <person name="Zhang X."/>
            <person name="Sun H."/>
            <person name="Wang H."/>
        </authorList>
    </citation>
    <scope>NUCLEOTIDE SEQUENCE [LARGE SCALE GENOMIC DNA]</scope>
    <source>
        <strain evidence="15">TB1705</strain>
        <tissue evidence="15">Leaf</tissue>
    </source>
</reference>
<feature type="signal peptide" evidence="12">
    <location>
        <begin position="1"/>
        <end position="18"/>
    </location>
</feature>
<dbReference type="Pfam" id="PF13947">
    <property type="entry name" value="GUB_WAK_bind"/>
    <property type="match status" value="1"/>
</dbReference>
<keyword evidence="6" id="KW-0677">Repeat</keyword>
<organism evidence="15 16">
    <name type="scientific">Kingdonia uniflora</name>
    <dbReference type="NCBI Taxonomy" id="39325"/>
    <lineage>
        <taxon>Eukaryota</taxon>
        <taxon>Viridiplantae</taxon>
        <taxon>Streptophyta</taxon>
        <taxon>Embryophyta</taxon>
        <taxon>Tracheophyta</taxon>
        <taxon>Spermatophyta</taxon>
        <taxon>Magnoliopsida</taxon>
        <taxon>Ranunculales</taxon>
        <taxon>Circaeasteraceae</taxon>
        <taxon>Kingdonia</taxon>
    </lineage>
</organism>
<keyword evidence="4" id="KW-0808">Transferase</keyword>
<dbReference type="Pfam" id="PF07645">
    <property type="entry name" value="EGF_CA"/>
    <property type="match status" value="1"/>
</dbReference>
<dbReference type="SMART" id="SM00220">
    <property type="entry name" value="S_TKc"/>
    <property type="match status" value="1"/>
</dbReference>
<dbReference type="GO" id="GO:0004674">
    <property type="term" value="F:protein serine/threonine kinase activity"/>
    <property type="evidence" value="ECO:0007669"/>
    <property type="project" value="UniProtKB-KW"/>
</dbReference>
<dbReference type="Proteomes" id="UP000541444">
    <property type="component" value="Unassembled WGS sequence"/>
</dbReference>
<evidence type="ECO:0000256" key="10">
    <source>
        <dbReference type="ARBA" id="ARBA00023180"/>
    </source>
</evidence>
<keyword evidence="9" id="KW-1015">Disulfide bond</keyword>
<dbReference type="GO" id="GO:0005524">
    <property type="term" value="F:ATP binding"/>
    <property type="evidence" value="ECO:0007669"/>
    <property type="project" value="UniProtKB-KW"/>
</dbReference>
<dbReference type="PROSITE" id="PS00010">
    <property type="entry name" value="ASX_HYDROXYL"/>
    <property type="match status" value="1"/>
</dbReference>
<dbReference type="Gene3D" id="1.10.510.10">
    <property type="entry name" value="Transferase(Phosphotransferase) domain 1"/>
    <property type="match status" value="1"/>
</dbReference>
<dbReference type="PROSITE" id="PS00108">
    <property type="entry name" value="PROTEIN_KINASE_ST"/>
    <property type="match status" value="1"/>
</dbReference>